<dbReference type="CDD" id="cd02064">
    <property type="entry name" value="FAD_synthetase_N"/>
    <property type="match status" value="1"/>
</dbReference>
<comment type="similarity">
    <text evidence="15">Belongs to the ribF family.</text>
</comment>
<dbReference type="PANTHER" id="PTHR22749:SF6">
    <property type="entry name" value="RIBOFLAVIN KINASE"/>
    <property type="match status" value="1"/>
</dbReference>
<dbReference type="InterPro" id="IPR015865">
    <property type="entry name" value="Riboflavin_kinase_bac/euk"/>
</dbReference>
<evidence type="ECO:0000256" key="15">
    <source>
        <dbReference type="PIRNR" id="PIRNR004491"/>
    </source>
</evidence>
<dbReference type="AlphaFoldDB" id="A0A0R1GTJ3"/>
<evidence type="ECO:0000256" key="13">
    <source>
        <dbReference type="ARBA" id="ARBA00047880"/>
    </source>
</evidence>
<protein>
    <recommendedName>
        <fullName evidence="15">Riboflavin biosynthesis protein</fullName>
    </recommendedName>
    <domain>
        <recommendedName>
            <fullName evidence="15">Riboflavin kinase</fullName>
            <ecNumber evidence="15">2.7.1.26</ecNumber>
        </recommendedName>
        <alternativeName>
            <fullName evidence="15">Flavokinase</fullName>
        </alternativeName>
    </domain>
    <domain>
        <recommendedName>
            <fullName evidence="15">FMN adenylyltransferase</fullName>
            <ecNumber evidence="15">2.7.7.2</ecNumber>
        </recommendedName>
        <alternativeName>
            <fullName evidence="15">FAD pyrophosphorylase</fullName>
        </alternativeName>
        <alternativeName>
            <fullName evidence="15">FAD synthase</fullName>
        </alternativeName>
    </domain>
</protein>
<keyword evidence="4 15" id="KW-0285">Flavoprotein</keyword>
<dbReference type="EMBL" id="AZDA01000093">
    <property type="protein sequence ID" value="KRK34183.1"/>
    <property type="molecule type" value="Genomic_DNA"/>
</dbReference>
<dbReference type="NCBIfam" id="TIGR00083">
    <property type="entry name" value="ribF"/>
    <property type="match status" value="1"/>
</dbReference>
<dbReference type="OrthoDB" id="9803667at2"/>
<keyword evidence="5 15" id="KW-0288">FMN</keyword>
<evidence type="ECO:0000256" key="9">
    <source>
        <dbReference type="ARBA" id="ARBA00022777"/>
    </source>
</evidence>
<evidence type="ECO:0000256" key="8">
    <source>
        <dbReference type="ARBA" id="ARBA00022741"/>
    </source>
</evidence>
<evidence type="ECO:0000256" key="11">
    <source>
        <dbReference type="ARBA" id="ARBA00022840"/>
    </source>
</evidence>
<evidence type="ECO:0000259" key="16">
    <source>
        <dbReference type="SMART" id="SM00904"/>
    </source>
</evidence>
<dbReference type="Pfam" id="PF01687">
    <property type="entry name" value="Flavokinase"/>
    <property type="match status" value="1"/>
</dbReference>
<keyword evidence="12" id="KW-0511">Multifunctional enzyme</keyword>
<keyword evidence="8 15" id="KW-0547">Nucleotide-binding</keyword>
<dbReference type="GO" id="GO:0009231">
    <property type="term" value="P:riboflavin biosynthetic process"/>
    <property type="evidence" value="ECO:0007669"/>
    <property type="project" value="InterPro"/>
</dbReference>
<keyword evidence="11 15" id="KW-0067">ATP-binding</keyword>
<dbReference type="InterPro" id="IPR002606">
    <property type="entry name" value="Riboflavin_kinase_bac"/>
</dbReference>
<keyword evidence="10 15" id="KW-0274">FAD</keyword>
<dbReference type="GO" id="GO:0008531">
    <property type="term" value="F:riboflavin kinase activity"/>
    <property type="evidence" value="ECO:0007669"/>
    <property type="project" value="UniProtKB-UniRule"/>
</dbReference>
<comment type="function">
    <text evidence="1">Catalyzes the phosphorylation of riboflavin to FMN followed by the adenylation of FMN to FAD.</text>
</comment>
<keyword evidence="9 15" id="KW-0418">Kinase</keyword>
<comment type="caution">
    <text evidence="17">The sequence shown here is derived from an EMBL/GenBank/DDBJ whole genome shotgun (WGS) entry which is preliminary data.</text>
</comment>
<dbReference type="GO" id="GO:0009398">
    <property type="term" value="P:FMN biosynthetic process"/>
    <property type="evidence" value="ECO:0007669"/>
    <property type="project" value="UniProtKB-UniRule"/>
</dbReference>
<keyword evidence="18" id="KW-1185">Reference proteome</keyword>
<dbReference type="STRING" id="1423726.FC07_GL000747"/>
<dbReference type="SUPFAM" id="SSF52374">
    <property type="entry name" value="Nucleotidylyl transferase"/>
    <property type="match status" value="1"/>
</dbReference>
<evidence type="ECO:0000256" key="1">
    <source>
        <dbReference type="ARBA" id="ARBA00002121"/>
    </source>
</evidence>
<evidence type="ECO:0000256" key="4">
    <source>
        <dbReference type="ARBA" id="ARBA00022630"/>
    </source>
</evidence>
<feature type="domain" description="Riboflavin kinase" evidence="16">
    <location>
        <begin position="185"/>
        <end position="310"/>
    </location>
</feature>
<dbReference type="GO" id="GO:0003919">
    <property type="term" value="F:FMN adenylyltransferase activity"/>
    <property type="evidence" value="ECO:0007669"/>
    <property type="project" value="UniProtKB-UniRule"/>
</dbReference>
<keyword evidence="7 15" id="KW-0548">Nucleotidyltransferase</keyword>
<dbReference type="PIRSF" id="PIRSF004491">
    <property type="entry name" value="FAD_Synth"/>
    <property type="match status" value="1"/>
</dbReference>
<comment type="catalytic activity">
    <reaction evidence="14 15">
        <text>FMN + ATP + H(+) = FAD + diphosphate</text>
        <dbReference type="Rhea" id="RHEA:17237"/>
        <dbReference type="ChEBI" id="CHEBI:15378"/>
        <dbReference type="ChEBI" id="CHEBI:30616"/>
        <dbReference type="ChEBI" id="CHEBI:33019"/>
        <dbReference type="ChEBI" id="CHEBI:57692"/>
        <dbReference type="ChEBI" id="CHEBI:58210"/>
        <dbReference type="EC" id="2.7.7.2"/>
    </reaction>
</comment>
<dbReference type="GO" id="GO:0006747">
    <property type="term" value="P:FAD biosynthetic process"/>
    <property type="evidence" value="ECO:0007669"/>
    <property type="project" value="UniProtKB-UniRule"/>
</dbReference>
<evidence type="ECO:0000256" key="7">
    <source>
        <dbReference type="ARBA" id="ARBA00022695"/>
    </source>
</evidence>
<dbReference type="Gene3D" id="2.40.30.30">
    <property type="entry name" value="Riboflavin kinase-like"/>
    <property type="match status" value="1"/>
</dbReference>
<dbReference type="FunFam" id="2.40.30.30:FF:000003">
    <property type="entry name" value="Riboflavin biosynthesis protein"/>
    <property type="match status" value="1"/>
</dbReference>
<comment type="pathway">
    <text evidence="3 15">Cofactor biosynthesis; FMN biosynthesis; FMN from riboflavin (ATP route): step 1/1.</text>
</comment>
<dbReference type="Proteomes" id="UP000051461">
    <property type="component" value="Unassembled WGS sequence"/>
</dbReference>
<proteinExistence type="inferred from homology"/>
<dbReference type="InterPro" id="IPR023468">
    <property type="entry name" value="Riboflavin_kinase"/>
</dbReference>
<dbReference type="SUPFAM" id="SSF82114">
    <property type="entry name" value="Riboflavin kinase-like"/>
    <property type="match status" value="1"/>
</dbReference>
<dbReference type="InterPro" id="IPR023465">
    <property type="entry name" value="Riboflavin_kinase_dom_sf"/>
</dbReference>
<evidence type="ECO:0000256" key="12">
    <source>
        <dbReference type="ARBA" id="ARBA00023268"/>
    </source>
</evidence>
<evidence type="ECO:0000313" key="17">
    <source>
        <dbReference type="EMBL" id="KRK34183.1"/>
    </source>
</evidence>
<evidence type="ECO:0000256" key="3">
    <source>
        <dbReference type="ARBA" id="ARBA00005201"/>
    </source>
</evidence>
<dbReference type="NCBIfam" id="TIGR00125">
    <property type="entry name" value="cyt_tran_rel"/>
    <property type="match status" value="1"/>
</dbReference>
<dbReference type="UniPathway" id="UPA00276">
    <property type="reaction ID" value="UER00406"/>
</dbReference>
<dbReference type="Pfam" id="PF06574">
    <property type="entry name" value="FAD_syn"/>
    <property type="match status" value="1"/>
</dbReference>
<comment type="pathway">
    <text evidence="2 15">Cofactor biosynthesis; FAD biosynthesis; FAD from FMN: step 1/1.</text>
</comment>
<dbReference type="EC" id="2.7.7.2" evidence="15"/>
<dbReference type="Gene3D" id="3.40.50.620">
    <property type="entry name" value="HUPs"/>
    <property type="match status" value="1"/>
</dbReference>
<evidence type="ECO:0000256" key="10">
    <source>
        <dbReference type="ARBA" id="ARBA00022827"/>
    </source>
</evidence>
<reference evidence="17 18" key="1">
    <citation type="journal article" date="2015" name="Genome Announc.">
        <title>Expanding the biotechnology potential of lactobacilli through comparative genomics of 213 strains and associated genera.</title>
        <authorList>
            <person name="Sun Z."/>
            <person name="Harris H.M."/>
            <person name="McCann A."/>
            <person name="Guo C."/>
            <person name="Argimon S."/>
            <person name="Zhang W."/>
            <person name="Yang X."/>
            <person name="Jeffery I.B."/>
            <person name="Cooney J.C."/>
            <person name="Kagawa T.F."/>
            <person name="Liu W."/>
            <person name="Song Y."/>
            <person name="Salvetti E."/>
            <person name="Wrobel A."/>
            <person name="Rasinkangas P."/>
            <person name="Parkhill J."/>
            <person name="Rea M.C."/>
            <person name="O'Sullivan O."/>
            <person name="Ritari J."/>
            <person name="Douillard F.P."/>
            <person name="Paul Ross R."/>
            <person name="Yang R."/>
            <person name="Briner A.E."/>
            <person name="Felis G.E."/>
            <person name="de Vos W.M."/>
            <person name="Barrangou R."/>
            <person name="Klaenhammer T.R."/>
            <person name="Caufield P.W."/>
            <person name="Cui Y."/>
            <person name="Zhang H."/>
            <person name="O'Toole P.W."/>
        </authorList>
    </citation>
    <scope>NUCLEOTIDE SEQUENCE [LARGE SCALE GENOMIC DNA]</scope>
    <source>
        <strain evidence="17 18">DSM 20003</strain>
    </source>
</reference>
<gene>
    <name evidence="17" type="ORF">FC07_GL000747</name>
</gene>
<dbReference type="InterPro" id="IPR004821">
    <property type="entry name" value="Cyt_trans-like"/>
</dbReference>
<evidence type="ECO:0000256" key="2">
    <source>
        <dbReference type="ARBA" id="ARBA00004726"/>
    </source>
</evidence>
<dbReference type="FunFam" id="3.40.50.620:FF:000021">
    <property type="entry name" value="Riboflavin biosynthesis protein"/>
    <property type="match status" value="1"/>
</dbReference>
<dbReference type="InterPro" id="IPR014729">
    <property type="entry name" value="Rossmann-like_a/b/a_fold"/>
</dbReference>
<evidence type="ECO:0000256" key="6">
    <source>
        <dbReference type="ARBA" id="ARBA00022679"/>
    </source>
</evidence>
<evidence type="ECO:0000256" key="14">
    <source>
        <dbReference type="ARBA" id="ARBA00049494"/>
    </source>
</evidence>
<name>A0A0R1GTJ3_9LACO</name>
<dbReference type="RefSeq" id="WP_057905169.1">
    <property type="nucleotide sequence ID" value="NZ_AZDA01000093.1"/>
</dbReference>
<dbReference type="SMART" id="SM00904">
    <property type="entry name" value="Flavokinase"/>
    <property type="match status" value="1"/>
</dbReference>
<dbReference type="UniPathway" id="UPA00277">
    <property type="reaction ID" value="UER00407"/>
</dbReference>
<dbReference type="InterPro" id="IPR015864">
    <property type="entry name" value="FAD_synthase"/>
</dbReference>
<dbReference type="PANTHER" id="PTHR22749">
    <property type="entry name" value="RIBOFLAVIN KINASE/FMN ADENYLYLTRANSFERASE"/>
    <property type="match status" value="1"/>
</dbReference>
<accession>A0A0R1GTJ3</accession>
<dbReference type="EC" id="2.7.1.26" evidence="15"/>
<evidence type="ECO:0000256" key="5">
    <source>
        <dbReference type="ARBA" id="ARBA00022643"/>
    </source>
</evidence>
<sequence length="318" mass="35384">MEVIHLHHPYQPEIIPAGDIVLALGFFDGVHKGHQQVILTAKREAEKRHLPLAVMTFNHHPSLVFKQLSPLDESYLTTIQEKEELLTELGVDRLYLVEFTSALAALAPDAFIDQYIVGLHAQAIIAGFDYTFGANRATMVELKEDAAGRFDVIQVAKLTYQVDKISSTRIRKEIDAGNVAVANALLGYPYRLSGVVVHGEARGRTLGFPTVNVEAPVKKRIPGIGVYAVKILVNGQWYEAMASVGHNVTFGADRGLTIEIYILDFKQMVYGEHVRVAWFSRLRGEVAFDGADSLIKQLRQDEQATRDYFETHAGKVTL</sequence>
<comment type="catalytic activity">
    <reaction evidence="13 15">
        <text>riboflavin + ATP = FMN + ADP + H(+)</text>
        <dbReference type="Rhea" id="RHEA:14357"/>
        <dbReference type="ChEBI" id="CHEBI:15378"/>
        <dbReference type="ChEBI" id="CHEBI:30616"/>
        <dbReference type="ChEBI" id="CHEBI:57986"/>
        <dbReference type="ChEBI" id="CHEBI:58210"/>
        <dbReference type="ChEBI" id="CHEBI:456216"/>
        <dbReference type="EC" id="2.7.1.26"/>
    </reaction>
</comment>
<organism evidence="17 18">
    <name type="scientific">Loigolactobacillus bifermentans DSM 20003</name>
    <dbReference type="NCBI Taxonomy" id="1423726"/>
    <lineage>
        <taxon>Bacteria</taxon>
        <taxon>Bacillati</taxon>
        <taxon>Bacillota</taxon>
        <taxon>Bacilli</taxon>
        <taxon>Lactobacillales</taxon>
        <taxon>Lactobacillaceae</taxon>
        <taxon>Loigolactobacillus</taxon>
    </lineage>
</organism>
<dbReference type="GO" id="GO:0005524">
    <property type="term" value="F:ATP binding"/>
    <property type="evidence" value="ECO:0007669"/>
    <property type="project" value="UniProtKB-UniRule"/>
</dbReference>
<keyword evidence="6 15" id="KW-0808">Transferase</keyword>
<dbReference type="PATRIC" id="fig|1423726.3.peg.769"/>
<evidence type="ECO:0000313" key="18">
    <source>
        <dbReference type="Proteomes" id="UP000051461"/>
    </source>
</evidence>